<keyword evidence="5" id="KW-1185">Reference proteome</keyword>
<dbReference type="SUPFAM" id="SSF52540">
    <property type="entry name" value="P-loop containing nucleoside triphosphate hydrolases"/>
    <property type="match status" value="1"/>
</dbReference>
<dbReference type="Pfam" id="PF19568">
    <property type="entry name" value="Spore_III_AA"/>
    <property type="match status" value="1"/>
</dbReference>
<proteinExistence type="predicted"/>
<evidence type="ECO:0000313" key="4">
    <source>
        <dbReference type="EMBL" id="SDO85378.1"/>
    </source>
</evidence>
<accession>A0A1H0MY32</accession>
<dbReference type="InterPro" id="IPR045735">
    <property type="entry name" value="Spore_III_AA_AAA+_ATPase"/>
</dbReference>
<dbReference type="PANTHER" id="PTHR20953:SF3">
    <property type="entry name" value="P-LOOP CONTAINING NUCLEOSIDE TRIPHOSPHATE HYDROLASES SUPERFAMILY PROTEIN"/>
    <property type="match status" value="1"/>
</dbReference>
<dbReference type="NCBIfam" id="TIGR02858">
    <property type="entry name" value="spore_III_AA"/>
    <property type="match status" value="1"/>
</dbReference>
<dbReference type="SMART" id="SM00382">
    <property type="entry name" value="AAA"/>
    <property type="match status" value="1"/>
</dbReference>
<sequence length="330" mass="37000">MKQSLVIYLEIKYKRTIEKEVRNIIYEDEILKVLPLKISSEIRGYFQSDKIQEIRIKVGKPIILNSFKGERILKYTVTAEDIKQILVKISNYSLYAYEEEIKQGYITIKGGHRIGIAGECVIVGGIIRTIKNISSLNIRICREVIGSSNEVMKYIAKNNRIYNTLIVAPPKCGKTTILRDIARNVSYGMNIINLSGKKVSIIDERSEIAACFNGVPQMDVGVRTDVLDNCLKREGMLMAIRSLSPEVLICDEIGTKGDIEALLMAFNSGVNVVVTLHGFSIDDIYKRKVFKELLDNSILDRIVILSNKNGVGTIENMYAVGLGGEVKCLK</sequence>
<evidence type="ECO:0000259" key="3">
    <source>
        <dbReference type="SMART" id="SM00382"/>
    </source>
</evidence>
<dbReference type="InterPro" id="IPR003593">
    <property type="entry name" value="AAA+_ATPase"/>
</dbReference>
<protein>
    <submittedName>
        <fullName evidence="4">Stage III sporulation protein AA</fullName>
    </submittedName>
</protein>
<evidence type="ECO:0000256" key="2">
    <source>
        <dbReference type="ARBA" id="ARBA00022840"/>
    </source>
</evidence>
<name>A0A1H0MY32_9CLOT</name>
<dbReference type="AlphaFoldDB" id="A0A1H0MY32"/>
<dbReference type="EMBL" id="FNJM01000001">
    <property type="protein sequence ID" value="SDO85378.1"/>
    <property type="molecule type" value="Genomic_DNA"/>
</dbReference>
<dbReference type="InterPro" id="IPR014217">
    <property type="entry name" value="Spore_III_AA"/>
</dbReference>
<dbReference type="PANTHER" id="PTHR20953">
    <property type="entry name" value="KINASE-RELATED"/>
    <property type="match status" value="1"/>
</dbReference>
<dbReference type="Gene3D" id="3.40.50.300">
    <property type="entry name" value="P-loop containing nucleotide triphosphate hydrolases"/>
    <property type="match status" value="1"/>
</dbReference>
<keyword evidence="1" id="KW-0547">Nucleotide-binding</keyword>
<dbReference type="InterPro" id="IPR027417">
    <property type="entry name" value="P-loop_NTPase"/>
</dbReference>
<feature type="domain" description="AAA+ ATPase" evidence="3">
    <location>
        <begin position="160"/>
        <end position="309"/>
    </location>
</feature>
<reference evidence="4 5" key="1">
    <citation type="submission" date="2016-10" db="EMBL/GenBank/DDBJ databases">
        <authorList>
            <person name="de Groot N.N."/>
        </authorList>
    </citation>
    <scope>NUCLEOTIDE SEQUENCE [LARGE SCALE GENOMIC DNA]</scope>
    <source>
        <strain evidence="4 5">DSM 12272</strain>
    </source>
</reference>
<dbReference type="STRING" id="94869.SAMN04488529_101614"/>
<evidence type="ECO:0000313" key="5">
    <source>
        <dbReference type="Proteomes" id="UP000198597"/>
    </source>
</evidence>
<keyword evidence="2" id="KW-0067">ATP-binding</keyword>
<gene>
    <name evidence="4" type="ORF">SAMN04488529_101614</name>
</gene>
<organism evidence="4 5">
    <name type="scientific">Clostridium gasigenes</name>
    <dbReference type="NCBI Taxonomy" id="94869"/>
    <lineage>
        <taxon>Bacteria</taxon>
        <taxon>Bacillati</taxon>
        <taxon>Bacillota</taxon>
        <taxon>Clostridia</taxon>
        <taxon>Eubacteriales</taxon>
        <taxon>Clostridiaceae</taxon>
        <taxon>Clostridium</taxon>
    </lineage>
</organism>
<dbReference type="Proteomes" id="UP000198597">
    <property type="component" value="Unassembled WGS sequence"/>
</dbReference>
<dbReference type="GO" id="GO:0005524">
    <property type="term" value="F:ATP binding"/>
    <property type="evidence" value="ECO:0007669"/>
    <property type="project" value="UniProtKB-KW"/>
</dbReference>
<evidence type="ECO:0000256" key="1">
    <source>
        <dbReference type="ARBA" id="ARBA00022741"/>
    </source>
</evidence>